<dbReference type="InterPro" id="IPR002052">
    <property type="entry name" value="DNA_methylase_N6_adenine_CS"/>
</dbReference>
<evidence type="ECO:0000256" key="4">
    <source>
        <dbReference type="ARBA" id="ARBA00022679"/>
    </source>
</evidence>
<comment type="similarity">
    <text evidence="1">Belongs to the prokaryotic/mitochondrial release factor family.</text>
</comment>
<dbReference type="Gene3D" id="6.10.140.1950">
    <property type="match status" value="1"/>
</dbReference>
<dbReference type="InterPro" id="IPR004556">
    <property type="entry name" value="HemK-like"/>
</dbReference>
<dbReference type="InterPro" id="IPR000352">
    <property type="entry name" value="Pep_chain_release_fac_I"/>
</dbReference>
<dbReference type="GO" id="GO:0008757">
    <property type="term" value="F:S-adenosylmethionine-dependent methyltransferase activity"/>
    <property type="evidence" value="ECO:0007669"/>
    <property type="project" value="UniProtKB-ARBA"/>
</dbReference>
<dbReference type="InterPro" id="IPR040758">
    <property type="entry name" value="PrmC_N"/>
</dbReference>
<dbReference type="GO" id="GO:0032259">
    <property type="term" value="P:methylation"/>
    <property type="evidence" value="ECO:0007669"/>
    <property type="project" value="UniProtKB-KW"/>
</dbReference>
<dbReference type="InterPro" id="IPR019874">
    <property type="entry name" value="RF_methyltr_PrmC"/>
</dbReference>
<dbReference type="HAMAP" id="MF_02126">
    <property type="entry name" value="RF_methyltr_PrmC"/>
    <property type="match status" value="1"/>
</dbReference>
<dbReference type="InterPro" id="IPR004373">
    <property type="entry name" value="RF-1"/>
</dbReference>
<dbReference type="PROSITE" id="PS00092">
    <property type="entry name" value="N6_MTASE"/>
    <property type="match status" value="1"/>
</dbReference>
<dbReference type="NCBIfam" id="NF001859">
    <property type="entry name" value="PRK00591.1"/>
    <property type="match status" value="1"/>
</dbReference>
<dbReference type="FunFam" id="3.30.70.1660:FF:000002">
    <property type="entry name" value="Peptide chain release factor 1"/>
    <property type="match status" value="1"/>
</dbReference>
<dbReference type="HAMAP" id="MF_00093">
    <property type="entry name" value="Rel_fac_1"/>
    <property type="match status" value="1"/>
</dbReference>
<dbReference type="InterPro" id="IPR029063">
    <property type="entry name" value="SAM-dependent_MTases_sf"/>
</dbReference>
<dbReference type="Pfam" id="PF00472">
    <property type="entry name" value="RF-1"/>
    <property type="match status" value="1"/>
</dbReference>
<dbReference type="SUPFAM" id="SSF75620">
    <property type="entry name" value="Release factor"/>
    <property type="match status" value="1"/>
</dbReference>
<reference evidence="9" key="1">
    <citation type="submission" date="2020-11" db="EMBL/GenBank/DDBJ databases">
        <authorList>
            <person name="Tran Van P."/>
        </authorList>
    </citation>
    <scope>NUCLEOTIDE SEQUENCE</scope>
</reference>
<dbReference type="FunFam" id="3.40.50.150:FF:000053">
    <property type="entry name" value="Release factor glutamine methyltransferase"/>
    <property type="match status" value="1"/>
</dbReference>
<evidence type="ECO:0000259" key="8">
    <source>
        <dbReference type="PROSITE" id="PS00745"/>
    </source>
</evidence>
<gene>
    <name evidence="9" type="ORF">TCMB3V08_LOCUS25</name>
</gene>
<feature type="region of interest" description="Disordered" evidence="7">
    <location>
        <begin position="289"/>
        <end position="313"/>
    </location>
</feature>
<evidence type="ECO:0000256" key="7">
    <source>
        <dbReference type="SAM" id="MobiDB-lite"/>
    </source>
</evidence>
<dbReference type="GO" id="GO:0016149">
    <property type="term" value="F:translation release factor activity, codon specific"/>
    <property type="evidence" value="ECO:0007669"/>
    <property type="project" value="InterPro"/>
</dbReference>
<dbReference type="InterPro" id="IPR005139">
    <property type="entry name" value="PCRF"/>
</dbReference>
<dbReference type="Gene3D" id="3.40.50.150">
    <property type="entry name" value="Vaccinia Virus protein VP39"/>
    <property type="match status" value="1"/>
</dbReference>
<dbReference type="NCBIfam" id="TIGR00536">
    <property type="entry name" value="hemK_fam"/>
    <property type="match status" value="1"/>
</dbReference>
<dbReference type="FunFam" id="3.30.160.20:FF:000004">
    <property type="entry name" value="Peptide chain release factor 1"/>
    <property type="match status" value="1"/>
</dbReference>
<dbReference type="Gene3D" id="1.10.8.10">
    <property type="entry name" value="DNA helicase RuvA subunit, C-terminal domain"/>
    <property type="match status" value="1"/>
</dbReference>
<dbReference type="GO" id="GO:0008276">
    <property type="term" value="F:protein methyltransferase activity"/>
    <property type="evidence" value="ECO:0007669"/>
    <property type="project" value="InterPro"/>
</dbReference>
<protein>
    <submittedName>
        <fullName evidence="9">(California timema) hypothetical protein</fullName>
    </submittedName>
</protein>
<dbReference type="Pfam" id="PF03462">
    <property type="entry name" value="PCRF"/>
    <property type="match status" value="1"/>
</dbReference>
<accession>A0A7R9IUU3</accession>
<evidence type="ECO:0000256" key="2">
    <source>
        <dbReference type="ARBA" id="ARBA00022481"/>
    </source>
</evidence>
<name>A0A7R9IUU3_TIMCA</name>
<dbReference type="EMBL" id="OE179079">
    <property type="protein sequence ID" value="CAD7567223.1"/>
    <property type="molecule type" value="Genomic_DNA"/>
</dbReference>
<evidence type="ECO:0000256" key="3">
    <source>
        <dbReference type="ARBA" id="ARBA00022603"/>
    </source>
</evidence>
<dbReference type="NCBIfam" id="TIGR03534">
    <property type="entry name" value="RF_mod_PrmC"/>
    <property type="match status" value="1"/>
</dbReference>
<dbReference type="Gene3D" id="3.30.70.1660">
    <property type="match status" value="1"/>
</dbReference>
<keyword evidence="3" id="KW-0489">Methyltransferase</keyword>
<dbReference type="PANTHER" id="PTHR43804">
    <property type="entry name" value="LD18447P"/>
    <property type="match status" value="1"/>
</dbReference>
<evidence type="ECO:0000256" key="5">
    <source>
        <dbReference type="ARBA" id="ARBA00022691"/>
    </source>
</evidence>
<dbReference type="InterPro" id="IPR050057">
    <property type="entry name" value="Prokaryotic/Mito_RF"/>
</dbReference>
<dbReference type="Pfam" id="PF13847">
    <property type="entry name" value="Methyltransf_31"/>
    <property type="match status" value="1"/>
</dbReference>
<dbReference type="InterPro" id="IPR025714">
    <property type="entry name" value="Methyltranfer_dom"/>
</dbReference>
<dbReference type="FunFam" id="1.10.8.10:FF:000032">
    <property type="entry name" value="Release factor glutamine methyltransferase"/>
    <property type="match status" value="1"/>
</dbReference>
<proteinExistence type="inferred from homology"/>
<dbReference type="NCBIfam" id="TIGR00019">
    <property type="entry name" value="prfA"/>
    <property type="match status" value="1"/>
</dbReference>
<dbReference type="Pfam" id="PF17827">
    <property type="entry name" value="PrmC_N"/>
    <property type="match status" value="1"/>
</dbReference>
<feature type="domain" description="Prokaryotic-type class I peptide chain release factors" evidence="8">
    <location>
        <begin position="228"/>
        <end position="244"/>
    </location>
</feature>
<dbReference type="GO" id="GO:0003676">
    <property type="term" value="F:nucleic acid binding"/>
    <property type="evidence" value="ECO:0007669"/>
    <property type="project" value="InterPro"/>
</dbReference>
<dbReference type="PANTHER" id="PTHR43804:SF7">
    <property type="entry name" value="LD18447P"/>
    <property type="match status" value="1"/>
</dbReference>
<organism evidence="9">
    <name type="scientific">Timema californicum</name>
    <name type="common">California timema</name>
    <name type="synonym">Walking stick</name>
    <dbReference type="NCBI Taxonomy" id="61474"/>
    <lineage>
        <taxon>Eukaryota</taxon>
        <taxon>Metazoa</taxon>
        <taxon>Ecdysozoa</taxon>
        <taxon>Arthropoda</taxon>
        <taxon>Hexapoda</taxon>
        <taxon>Insecta</taxon>
        <taxon>Pterygota</taxon>
        <taxon>Neoptera</taxon>
        <taxon>Polyneoptera</taxon>
        <taxon>Phasmatodea</taxon>
        <taxon>Timematodea</taxon>
        <taxon>Timematoidea</taxon>
        <taxon>Timematidae</taxon>
        <taxon>Timema</taxon>
    </lineage>
</organism>
<evidence type="ECO:0000256" key="1">
    <source>
        <dbReference type="ARBA" id="ARBA00010835"/>
    </source>
</evidence>
<evidence type="ECO:0000256" key="6">
    <source>
        <dbReference type="ARBA" id="ARBA00022917"/>
    </source>
</evidence>
<evidence type="ECO:0000313" key="9">
    <source>
        <dbReference type="EMBL" id="CAD7567223.1"/>
    </source>
</evidence>
<keyword evidence="6" id="KW-0648">Protein biosynthesis</keyword>
<sequence length="619" mass="68468">MKTSIVAKLEALQERHEEVEAMLGDAGVIADQERFRALSREYAQLTDVTRCFRDWQQVQEDIETAQQMLDDPEMRDMAQEELQEAREKSDVLEQQLQVLLLPKDPDDERACFIEVRAGTGGDEAAIFAGDLFRMYSRYAEARRWRVEIISANEGEHGGYKEVIARVTGEGAYGRLKFESGGHRVQRVPETESQGRIHTSACTVAVMPEIPEAELPEINAGDLKIDTFRSSGAGGQHVNTTDSAIRITHLPTGIVVECQDERSQHKNKAKALAVLGSRIHAAEMARRHAAEASTRRNLLGSGDRSDRNRTYNFPQGRVTDHRINLTIYRVPGRSTGGAGWSGLMDIRHWLKQAVATLCGGDSPKRDAEILLGFVTGKSRSWLIAFDETVLSDEQLTQLDSLLARRARGEPVAHLVGEREFWSLPLRVNDATLIPRPDTELLVEQALAHLPATPATILDMGTGTGAIALALASERPDCQVTGVDRIEAAVELANSNAQQLSLTNTTFLLSHWFQALTPQRFTLIVSNPPYIDASDVHLEQGDVRFEPRSALVADEAGLADLRTLIEQAPTWLLPGGWLLLEHGWQQGEAVATLMRQKGYHAVETVDDYGGNPRVTLGQFPS</sequence>
<keyword evidence="2" id="KW-0488">Methylation</keyword>
<dbReference type="SMART" id="SM00937">
    <property type="entry name" value="PCRF"/>
    <property type="match status" value="1"/>
</dbReference>
<dbReference type="InterPro" id="IPR045853">
    <property type="entry name" value="Pep_chain_release_fac_I_sf"/>
</dbReference>
<dbReference type="SUPFAM" id="SSF53335">
    <property type="entry name" value="S-adenosyl-L-methionine-dependent methyltransferases"/>
    <property type="match status" value="1"/>
</dbReference>
<keyword evidence="5" id="KW-0949">S-adenosyl-L-methionine</keyword>
<dbReference type="GO" id="GO:0005737">
    <property type="term" value="C:cytoplasm"/>
    <property type="evidence" value="ECO:0007669"/>
    <property type="project" value="UniProtKB-ARBA"/>
</dbReference>
<keyword evidence="4" id="KW-0808">Transferase</keyword>
<dbReference type="AlphaFoldDB" id="A0A7R9IUU3"/>
<dbReference type="CDD" id="cd02440">
    <property type="entry name" value="AdoMet_MTases"/>
    <property type="match status" value="1"/>
</dbReference>
<dbReference type="PROSITE" id="PS00745">
    <property type="entry name" value="RF_PROK_I"/>
    <property type="match status" value="1"/>
</dbReference>
<dbReference type="Gene3D" id="3.30.160.20">
    <property type="match status" value="1"/>
</dbReference>